<evidence type="ECO:0000313" key="1">
    <source>
        <dbReference type="EMBL" id="KAI9508072.1"/>
    </source>
</evidence>
<dbReference type="EMBL" id="JAGFNK010000101">
    <property type="protein sequence ID" value="KAI9508072.1"/>
    <property type="molecule type" value="Genomic_DNA"/>
</dbReference>
<reference evidence="1" key="1">
    <citation type="submission" date="2021-03" db="EMBL/GenBank/DDBJ databases">
        <title>Evolutionary priming and transition to the ectomycorrhizal habit in an iconic lineage of mushroom-forming fungi: is preadaptation a requirement?</title>
        <authorList>
            <consortium name="DOE Joint Genome Institute"/>
            <person name="Looney B.P."/>
            <person name="Miyauchi S."/>
            <person name="Morin E."/>
            <person name="Drula E."/>
            <person name="Courty P.E."/>
            <person name="Chicoki N."/>
            <person name="Fauchery L."/>
            <person name="Kohler A."/>
            <person name="Kuo A."/>
            <person name="LaButti K."/>
            <person name="Pangilinan J."/>
            <person name="Lipzen A."/>
            <person name="Riley R."/>
            <person name="Andreopoulos W."/>
            <person name="He G."/>
            <person name="Johnson J."/>
            <person name="Barry K.W."/>
            <person name="Grigoriev I.V."/>
            <person name="Nagy L."/>
            <person name="Hibbett D."/>
            <person name="Henrissat B."/>
            <person name="Matheny P.B."/>
            <person name="Labbe J."/>
            <person name="Martin A.F."/>
        </authorList>
    </citation>
    <scope>NUCLEOTIDE SEQUENCE</scope>
    <source>
        <strain evidence="1">BPL698</strain>
    </source>
</reference>
<comment type="caution">
    <text evidence="1">The sequence shown here is derived from an EMBL/GenBank/DDBJ whole genome shotgun (WGS) entry which is preliminary data.</text>
</comment>
<proteinExistence type="predicted"/>
<gene>
    <name evidence="1" type="ORF">F5148DRAFT_26946</name>
</gene>
<evidence type="ECO:0000313" key="2">
    <source>
        <dbReference type="Proteomes" id="UP001207468"/>
    </source>
</evidence>
<organism evidence="1 2">
    <name type="scientific">Russula earlei</name>
    <dbReference type="NCBI Taxonomy" id="71964"/>
    <lineage>
        <taxon>Eukaryota</taxon>
        <taxon>Fungi</taxon>
        <taxon>Dikarya</taxon>
        <taxon>Basidiomycota</taxon>
        <taxon>Agaricomycotina</taxon>
        <taxon>Agaricomycetes</taxon>
        <taxon>Russulales</taxon>
        <taxon>Russulaceae</taxon>
        <taxon>Russula</taxon>
    </lineage>
</organism>
<sequence>MSESGIQITIPDLTDDDFNLTPNPFARAAGGTFGFGAFGHGQESPISSTPTTVVPERGDRQYFHSRGDSATSDDSIQSLRPTRKASVPFIHSSQSSIATTSTSPFSKKPSFASIRNAFKGGAKTNDHPPLPPLDYTYLPFNRSNSSLGQAPQTLRRGPENPSPPHPHPRPTTPGSSEGKLSNRTPRSKGHVSGRSVHSHSSSVFHSSDPGSDHGHGFNFPSSPPPLPPMPNVFSGFPRSESPILAEAEVDKVVEVDPRTPAEYALHAVFIRFAAAAEHKIGAFLKQSLDHEPPLTDFLGPGIDTKFDDILDALGRIGQKNAKPVVDSIRRWRQSQNISAIPPDIFRLQLSQSSASTLRGNRLYDSLSERKSLAAIYIMCRALIVVMQSLSKDALGESIGFNLEETTFEQFRRPDLKLLSQSANHRTNAELYATLLGYLANSRFISVTDRFLAELAPVASGHVAKDVDLRYESLVRGLKHIQIKVWPPESFEEGAEFMEGLAKAFENAHGFRFKLSFMETLIHLLHPVAKTAQAEVNHPQWAKAIEIIHPKAKDLSGKVRYWHVAYPLVVVSLCVAPTDYFLRNWMACFEAGLNKLKEKAFRIPVMNGMMRLIWTYLFRCRDSLSSSTSRMELLLKHFFPPNRITIFPPEDHLEPFIYIMHFICSRHFDFGAEFVLGLMQESAVSAQPASIISVLSPERLAIVVRAVLLSFNLVEHDESVPAWPSSSDFSGTPSWQDYPSSSDFMPPSLLTKPGMQEFFERFSAILWNVALSCSKTVGNMSVFDEQWTVHRQNAVYEETHTYNVRRHPDGTFSYPSHLSPTMHLLQSSFHSWPRCLHKPIPVENVVDMLLRGVVHVEPSIGDAAVLALRRFMAEPTHAFIVLKQYSAFLFDPANIAQEGSAQRLVLENARLLNLWTILFDGWMRDLLEQRPGSIPEEQIPLIGARLDELEAGALFLLCMSSRAMGTMGAKLLRLFRPVTIHLASVLTMDGETPRPRIINALYDKVKVNMVLDNFNHVIEIDDVKRARSLLDAAEDALLGIADSDDVRDRTLWQWVFPGILQTMTTENSERQPNSLLILRDSFVAAASRFHHTMAVMAGLVPKMPPSSQPRAGSNEREGLKVFGENRFLLDQWYMWTKVLSSIALVVENRPPLVERSHSRVPSDGSFDRERLTTTRGLIRYLTPFLDSDHALFRDAAVFCISSFPTAGYSQLLEDLGLLLHRQLLDDPRLGDVRQKVSLPLPLERGRRQERLFTAVARIYFLTSHHLQDRRRGVRQAALSPVLRFVRSTQTFLMSPESRDNFKLQRLRRYFCGTVQRLFDGLSSLNDTDRFVPAKAHLSLYRLCEEWCQLGHQSEIVKQRLIYMQRSATEAVSTPSERGDAVVFFQKETKMLSRAAISAMASLCARAYFQPDTSSGSPTDGLPEYTKALTAKETLDRILSVLASMDESILDSGRKALKALLTHNNAHDAELINEVLQLAFVTARELETSNIRFFEVVADIICQSQDTGFRFEETICLGLANLCHALHPVRRRALQLLEAVHQRSSGMLSLTQFEATVGSGTPSTYLRAHRLISDVLAGEHPDDAMKVLSAFAKWLPCVFSPSTCPLTLLQALEYWTPNINLMEDKSNLSQDGRTTILHLMALTMRYSDHFPEQIEVLWTRLVDTPYQSNGHATIRFLLEQSQKVGSITYIQCASKIVACLSHSVIGRGAMKDLCSVIEPARMLPSIDHKLTFPEQSDLDLWSELDALFSEQPRLVLGAGQFALLFLADVALERTWEFQEELPTLLHAIFTHLDHRSSIVRESAKRMLIQLLRSWMPGYDELPDRSNRPTRSLLVSSIIELEQELDDVVWKEDDSSKQGEPKMQSLCSRILTLLVPLHSKLAERWGSLALLWGTACSIRAIAFRSLQIFRALLPSISSGDLALLLARLSNTIAAPEENIRSFSNELIRTLKVLGSCDLLETSLLPQMFWCACACLSTTVESEFLQAIAFLESVLGHLDLDDEQTIDTLISQRPAEWIGPSCLQSPLLVGLRSSVTSDATFKMLQTLAKVTDSSIVDPTRGRVRDLYTVALPWCYRSMTEDTSDPALQTFAQDVGYLAEQEGRSSISRIMASFIKGRFRTKEDFLRQSVASLREHYGDQDWTEVVTLLLGLVLNSQRWLRVSALQILKILFQQRETRNPVELLGSELLMPLLRLLETDLATTALEVLEEPMTISGGLPAKQVLRMSMQMKSSTKDIESASDIFGIPEESGWCVARPERLQENCRSNIMAVFETCKVPSRPSQIHFEPEDVDRLASPAPSEDDDLGGLVRNLHELSSFFQGDHSAAASEIAPSLLSSEPSQQLEARVAAILAKSTESSNDIPQTPFIDVFRVDSATTTTAFDQGGSDDESDYSSDSDAFVYDSPAAMRAMRNLNGSKQ</sequence>
<name>A0ACC0U9A1_9AGAM</name>
<accession>A0ACC0U9A1</accession>
<keyword evidence="2" id="KW-1185">Reference proteome</keyword>
<dbReference type="Proteomes" id="UP001207468">
    <property type="component" value="Unassembled WGS sequence"/>
</dbReference>
<protein>
    <submittedName>
        <fullName evidence="1">Cell morphogenesis N-terminal-domain-containing protein</fullName>
    </submittedName>
</protein>